<accession>A0ABV0AUA7</accession>
<gene>
    <name evidence="3" type="ORF">AAH991_21745</name>
</gene>
<feature type="region of interest" description="Disordered" evidence="1">
    <location>
        <begin position="1"/>
        <end position="45"/>
    </location>
</feature>
<evidence type="ECO:0008006" key="5">
    <source>
        <dbReference type="Google" id="ProtNLM"/>
    </source>
</evidence>
<sequence>MSYQHRPDGSGGLGAHPSGGGRPHPRAGAHGCPSPAPYGCPPSPGRATGGTAIAPLLCALASIIGVISGHVAVDRLARTAREGRGAAPAVL</sequence>
<keyword evidence="4" id="KW-1185">Reference proteome</keyword>
<reference evidence="3 4" key="1">
    <citation type="submission" date="2024-05" db="EMBL/GenBank/DDBJ databases">
        <title>Microbispora sp.ZYX-F-249.</title>
        <authorList>
            <person name="Xie H."/>
        </authorList>
    </citation>
    <scope>NUCLEOTIDE SEQUENCE [LARGE SCALE GENOMIC DNA]</scope>
    <source>
        <strain evidence="3 4">ZYX-F-249</strain>
    </source>
</reference>
<name>A0ABV0AUA7_9ACTN</name>
<dbReference type="RefSeq" id="WP_346227708.1">
    <property type="nucleotide sequence ID" value="NZ_JBDJAW010000018.1"/>
</dbReference>
<keyword evidence="2" id="KW-0812">Transmembrane</keyword>
<evidence type="ECO:0000256" key="2">
    <source>
        <dbReference type="SAM" id="Phobius"/>
    </source>
</evidence>
<evidence type="ECO:0000313" key="4">
    <source>
        <dbReference type="Proteomes" id="UP001447516"/>
    </source>
</evidence>
<dbReference type="EMBL" id="JBDJAW010000018">
    <property type="protein sequence ID" value="MEN3537752.1"/>
    <property type="molecule type" value="Genomic_DNA"/>
</dbReference>
<dbReference type="Proteomes" id="UP001447516">
    <property type="component" value="Unassembled WGS sequence"/>
</dbReference>
<proteinExistence type="predicted"/>
<keyword evidence="2" id="KW-0472">Membrane</keyword>
<protein>
    <recommendedName>
        <fullName evidence="5">DUF4190 domain-containing protein</fullName>
    </recommendedName>
</protein>
<feature type="compositionally biased region" description="Gly residues" evidence="1">
    <location>
        <begin position="9"/>
        <end position="22"/>
    </location>
</feature>
<keyword evidence="2" id="KW-1133">Transmembrane helix</keyword>
<organism evidence="3 4">
    <name type="scientific">Microbispora maris</name>
    <dbReference type="NCBI Taxonomy" id="3144104"/>
    <lineage>
        <taxon>Bacteria</taxon>
        <taxon>Bacillati</taxon>
        <taxon>Actinomycetota</taxon>
        <taxon>Actinomycetes</taxon>
        <taxon>Streptosporangiales</taxon>
        <taxon>Streptosporangiaceae</taxon>
        <taxon>Microbispora</taxon>
    </lineage>
</organism>
<comment type="caution">
    <text evidence="3">The sequence shown here is derived from an EMBL/GenBank/DDBJ whole genome shotgun (WGS) entry which is preliminary data.</text>
</comment>
<feature type="compositionally biased region" description="Pro residues" evidence="1">
    <location>
        <begin position="34"/>
        <end position="44"/>
    </location>
</feature>
<evidence type="ECO:0000313" key="3">
    <source>
        <dbReference type="EMBL" id="MEN3537752.1"/>
    </source>
</evidence>
<evidence type="ECO:0000256" key="1">
    <source>
        <dbReference type="SAM" id="MobiDB-lite"/>
    </source>
</evidence>
<feature type="transmembrane region" description="Helical" evidence="2">
    <location>
        <begin position="52"/>
        <end position="73"/>
    </location>
</feature>